<dbReference type="AlphaFoldDB" id="A0A316L1B2"/>
<comment type="caution">
    <text evidence="2">The sequence shown here is derived from an EMBL/GenBank/DDBJ whole genome shotgun (WGS) entry which is preliminary data.</text>
</comment>
<dbReference type="OrthoDB" id="1448379at2"/>
<gene>
    <name evidence="2" type="ORF">DKG77_01960</name>
</gene>
<accession>A0A316L1B2</accession>
<reference evidence="2 3" key="1">
    <citation type="submission" date="2018-05" db="EMBL/GenBank/DDBJ databases">
        <title>Complete genome sequence of Flagellimonas aquimarina ECD12 isolated from seaweed Ecklonia cava.</title>
        <authorList>
            <person name="Choi S."/>
            <person name="Seong C."/>
        </authorList>
    </citation>
    <scope>NUCLEOTIDE SEQUENCE [LARGE SCALE GENOMIC DNA]</scope>
    <source>
        <strain evidence="2 3">ECD12</strain>
    </source>
</reference>
<keyword evidence="3" id="KW-1185">Reference proteome</keyword>
<feature type="transmembrane region" description="Helical" evidence="1">
    <location>
        <begin position="9"/>
        <end position="28"/>
    </location>
</feature>
<dbReference type="EMBL" id="QGEG01000001">
    <property type="protein sequence ID" value="PWL39621.1"/>
    <property type="molecule type" value="Genomic_DNA"/>
</dbReference>
<keyword evidence="1" id="KW-1133">Transmembrane helix</keyword>
<dbReference type="RefSeq" id="WP_109659674.1">
    <property type="nucleotide sequence ID" value="NZ_QGEG01000001.1"/>
</dbReference>
<name>A0A316L1B2_9FLAO</name>
<evidence type="ECO:0000313" key="2">
    <source>
        <dbReference type="EMBL" id="PWL39621.1"/>
    </source>
</evidence>
<sequence>MDKINFKQVQYSVLGVFLVIIGILIWYLNTDYFVKKDYYHFKDEGFNSTLFKKVEIHPTRGNKIFLNTGMELVLDRGLFDKLQVGDSVVKIVGSDSIYFYTNQGLIIHDYNEFKRKKFMKSLK</sequence>
<proteinExistence type="predicted"/>
<evidence type="ECO:0000256" key="1">
    <source>
        <dbReference type="SAM" id="Phobius"/>
    </source>
</evidence>
<evidence type="ECO:0000313" key="3">
    <source>
        <dbReference type="Proteomes" id="UP000245762"/>
    </source>
</evidence>
<protein>
    <submittedName>
        <fullName evidence="2">Uncharacterized protein</fullName>
    </submittedName>
</protein>
<organism evidence="2 3">
    <name type="scientific">Flagellimonas aquimarina</name>
    <dbReference type="NCBI Taxonomy" id="2201895"/>
    <lineage>
        <taxon>Bacteria</taxon>
        <taxon>Pseudomonadati</taxon>
        <taxon>Bacteroidota</taxon>
        <taxon>Flavobacteriia</taxon>
        <taxon>Flavobacteriales</taxon>
        <taxon>Flavobacteriaceae</taxon>
        <taxon>Flagellimonas</taxon>
    </lineage>
</organism>
<keyword evidence="1" id="KW-0472">Membrane</keyword>
<keyword evidence="1" id="KW-0812">Transmembrane</keyword>
<dbReference type="Proteomes" id="UP000245762">
    <property type="component" value="Unassembled WGS sequence"/>
</dbReference>